<evidence type="ECO:0000259" key="3">
    <source>
        <dbReference type="Pfam" id="PF19295"/>
    </source>
</evidence>
<name>A0A1I5QQX8_9PSED</name>
<feature type="domain" description="SUF system FeS cluster assembly SufBD N-terminal" evidence="3">
    <location>
        <begin position="137"/>
        <end position="203"/>
    </location>
</feature>
<evidence type="ECO:0000259" key="2">
    <source>
        <dbReference type="Pfam" id="PF01458"/>
    </source>
</evidence>
<evidence type="ECO:0000313" key="4">
    <source>
        <dbReference type="EMBL" id="SFP48236.1"/>
    </source>
</evidence>
<reference evidence="5" key="1">
    <citation type="submission" date="2016-10" db="EMBL/GenBank/DDBJ databases">
        <authorList>
            <person name="Varghese N."/>
            <person name="Submissions S."/>
        </authorList>
    </citation>
    <scope>NUCLEOTIDE SEQUENCE [LARGE SCALE GENOMIC DNA]</scope>
    <source>
        <strain evidence="5">DSM 17834</strain>
    </source>
</reference>
<dbReference type="RefSeq" id="WP_090500572.1">
    <property type="nucleotide sequence ID" value="NZ_FOWX01000011.1"/>
</dbReference>
<organism evidence="4 5">
    <name type="scientific">Pseudomonas borbori</name>
    <dbReference type="NCBI Taxonomy" id="289003"/>
    <lineage>
        <taxon>Bacteria</taxon>
        <taxon>Pseudomonadati</taxon>
        <taxon>Pseudomonadota</taxon>
        <taxon>Gammaproteobacteria</taxon>
        <taxon>Pseudomonadales</taxon>
        <taxon>Pseudomonadaceae</taxon>
        <taxon>Pseudomonas</taxon>
    </lineage>
</organism>
<dbReference type="InterPro" id="IPR000825">
    <property type="entry name" value="SUF_FeS_clus_asmbl_SufBD_core"/>
</dbReference>
<dbReference type="PANTHER" id="PTHR30508:SF1">
    <property type="entry name" value="UPF0051 PROTEIN ABCI8, CHLOROPLASTIC-RELATED"/>
    <property type="match status" value="1"/>
</dbReference>
<dbReference type="STRING" id="289003.SAMN05216190_11157"/>
<accession>A0A1I5QQX8</accession>
<evidence type="ECO:0000313" key="5">
    <source>
        <dbReference type="Proteomes" id="UP000198784"/>
    </source>
</evidence>
<sequence length="482" mass="53437">MSTDNAKIRELSSRAYKYGFVSDLESDAAPRGLNEDVIRQISAKKHEPQWLLDWRLKAYRHWLSMREPTWQNVHYAPIDYQDIIYYSAPKPKTPGPRSLDEVDPELREMFGKLGISLAEQERLTGVAVDAVVDSVSVATTFKHKLAEVGVIFCSFAEAVQQHPELVRRYLGSVVPYSDNFFATLNSAVFSDGSFCYVPKGVRCPMELSTYFRINAADTGQFERTLIVAEEGAYVSYLEGCTAPMRDTNQLHAAVVELVALDDAQIKYATVQNWYPGDAEGRGGIFNFVTKRGKCAGAHSKISWTQVETGSAITWKYPGVILQGDDSVGEFYSVALTANHQQADTGTKMIHIGRNTRSTILSKGISAGHGQNTYRGLVKVQKAASGARNHTQCDSLLLGSQCGAHTFPYVEVKNPSARVEHEASTSKIGDEQLFYCRQRGIREEDAVPMIVNGFCREVFKELPMEFAVEAQKLLSVSLEGCVG</sequence>
<dbReference type="OrthoDB" id="9803529at2"/>
<feature type="domain" description="SUF system FeS cluster assembly SufBD core" evidence="2">
    <location>
        <begin position="211"/>
        <end position="453"/>
    </location>
</feature>
<comment type="similarity">
    <text evidence="1">Belongs to the iron-sulfur cluster assembly SufBD family.</text>
</comment>
<dbReference type="Pfam" id="PF01458">
    <property type="entry name" value="SUFBD_core"/>
    <property type="match status" value="1"/>
</dbReference>
<dbReference type="AlphaFoldDB" id="A0A1I5QQX8"/>
<dbReference type="NCBIfam" id="NF008773">
    <property type="entry name" value="PRK11814.1"/>
    <property type="match status" value="1"/>
</dbReference>
<protein>
    <submittedName>
        <fullName evidence="4">Iron-regulated ABC transporter membrane component SufB</fullName>
    </submittedName>
</protein>
<keyword evidence="5" id="KW-1185">Reference proteome</keyword>
<dbReference type="PANTHER" id="PTHR30508">
    <property type="entry name" value="FES CLUSTER ASSEMBLY PROTEIN SUF"/>
    <property type="match status" value="1"/>
</dbReference>
<dbReference type="Pfam" id="PF19295">
    <property type="entry name" value="SufBD_N"/>
    <property type="match status" value="1"/>
</dbReference>
<dbReference type="Proteomes" id="UP000198784">
    <property type="component" value="Unassembled WGS sequence"/>
</dbReference>
<dbReference type="EMBL" id="FOWX01000011">
    <property type="protein sequence ID" value="SFP48236.1"/>
    <property type="molecule type" value="Genomic_DNA"/>
</dbReference>
<dbReference type="GO" id="GO:0016226">
    <property type="term" value="P:iron-sulfur cluster assembly"/>
    <property type="evidence" value="ECO:0007669"/>
    <property type="project" value="InterPro"/>
</dbReference>
<gene>
    <name evidence="4" type="ORF">SAMN05216190_11157</name>
</gene>
<evidence type="ECO:0000256" key="1">
    <source>
        <dbReference type="ARBA" id="ARBA00043967"/>
    </source>
</evidence>
<dbReference type="InterPro" id="IPR037284">
    <property type="entry name" value="SUF_FeS_clus_asmbl_SufBD_sf"/>
</dbReference>
<dbReference type="InterPro" id="IPR045595">
    <property type="entry name" value="SufBD_N"/>
</dbReference>
<dbReference type="InterPro" id="IPR010231">
    <property type="entry name" value="SUF_FeS_clus_asmbl_SufB"/>
</dbReference>
<proteinExistence type="inferred from homology"/>
<dbReference type="NCBIfam" id="TIGR01980">
    <property type="entry name" value="sufB"/>
    <property type="match status" value="1"/>
</dbReference>
<dbReference type="SUPFAM" id="SSF101960">
    <property type="entry name" value="Stabilizer of iron transporter SufD"/>
    <property type="match status" value="1"/>
</dbReference>
<dbReference type="InterPro" id="IPR055346">
    <property type="entry name" value="Fe-S_cluster_assembly_SufBD"/>
</dbReference>